<dbReference type="STRING" id="1230454.C461_05402"/>
<dbReference type="InterPro" id="IPR052514">
    <property type="entry name" value="SAM-dependent_MTase"/>
</dbReference>
<comment type="caution">
    <text evidence="2">The sequence shown here is derived from an EMBL/GenBank/DDBJ whole genome shotgun (WGS) entry which is preliminary data.</text>
</comment>
<dbReference type="AlphaFoldDB" id="M0PG66"/>
<evidence type="ECO:0000259" key="1">
    <source>
        <dbReference type="Pfam" id="PF05050"/>
    </source>
</evidence>
<dbReference type="Proteomes" id="UP000011575">
    <property type="component" value="Unassembled WGS sequence"/>
</dbReference>
<dbReference type="EMBL" id="AOJI01000017">
    <property type="protein sequence ID" value="EMA69041.1"/>
    <property type="molecule type" value="Genomic_DNA"/>
</dbReference>
<keyword evidence="3" id="KW-1185">Reference proteome</keyword>
<organism evidence="2 3">
    <name type="scientific">Halorubrum aidingense JCM 13560</name>
    <dbReference type="NCBI Taxonomy" id="1230454"/>
    <lineage>
        <taxon>Archaea</taxon>
        <taxon>Methanobacteriati</taxon>
        <taxon>Methanobacteriota</taxon>
        <taxon>Stenosarchaea group</taxon>
        <taxon>Halobacteria</taxon>
        <taxon>Halobacteriales</taxon>
        <taxon>Haloferacaceae</taxon>
        <taxon>Halorubrum</taxon>
    </lineage>
</organism>
<dbReference type="PANTHER" id="PTHR34203">
    <property type="entry name" value="METHYLTRANSFERASE, FKBM FAMILY PROTEIN"/>
    <property type="match status" value="1"/>
</dbReference>
<gene>
    <name evidence="2" type="ORF">C461_05402</name>
</gene>
<dbReference type="SUPFAM" id="SSF53335">
    <property type="entry name" value="S-adenosyl-L-methionine-dependent methyltransferases"/>
    <property type="match status" value="1"/>
</dbReference>
<protein>
    <submittedName>
        <fullName evidence="2">FkbM family methyltransferase</fullName>
    </submittedName>
</protein>
<dbReference type="RefSeq" id="WP_007999296.1">
    <property type="nucleotide sequence ID" value="NZ_AOJI01000017.1"/>
</dbReference>
<name>M0PG66_9EURY</name>
<proteinExistence type="predicted"/>
<accession>M0PG66</accession>
<dbReference type="Gene3D" id="3.40.50.150">
    <property type="entry name" value="Vaccinia Virus protein VP39"/>
    <property type="match status" value="1"/>
</dbReference>
<keyword evidence="2" id="KW-0489">Methyltransferase</keyword>
<dbReference type="InterPro" id="IPR029063">
    <property type="entry name" value="SAM-dependent_MTases_sf"/>
</dbReference>
<dbReference type="GO" id="GO:0032259">
    <property type="term" value="P:methylation"/>
    <property type="evidence" value="ECO:0007669"/>
    <property type="project" value="UniProtKB-KW"/>
</dbReference>
<dbReference type="Pfam" id="PF05050">
    <property type="entry name" value="Methyltransf_21"/>
    <property type="match status" value="1"/>
</dbReference>
<dbReference type="OrthoDB" id="275825at2157"/>
<dbReference type="GO" id="GO:0008168">
    <property type="term" value="F:methyltransferase activity"/>
    <property type="evidence" value="ECO:0007669"/>
    <property type="project" value="UniProtKB-KW"/>
</dbReference>
<dbReference type="InterPro" id="IPR006342">
    <property type="entry name" value="FkbM_mtfrase"/>
</dbReference>
<evidence type="ECO:0000313" key="3">
    <source>
        <dbReference type="Proteomes" id="UP000011575"/>
    </source>
</evidence>
<keyword evidence="2" id="KW-0808">Transferase</keyword>
<sequence length="255" mass="28501">MIDIQRAVNAFRFYLRRAHFRVHAIYDPSTEIVLPNGASAMFNTSSGIERWRVETLVGEEETIVKFLDHIQPSDVVYDIGANIGMYACFVATQLDSKDGHLVAVEPHPSNVQRLEENLRNNATCDFSVLEYALGDEEGEVRLVDEGDLPGVGTHQINRSGDIKVEQRRVDSLVSDSEIPPPDVVKIDVEGAEARVLEGFGDVLDTVRVLFCEIHPEMMEDFGDDPESLESVLTDAGFSTINRLERGGEYHIIARR</sequence>
<reference evidence="2 3" key="1">
    <citation type="journal article" date="2014" name="PLoS Genet.">
        <title>Phylogenetically driven sequencing of extremely halophilic archaea reveals strategies for static and dynamic osmo-response.</title>
        <authorList>
            <person name="Becker E.A."/>
            <person name="Seitzer P.M."/>
            <person name="Tritt A."/>
            <person name="Larsen D."/>
            <person name="Krusor M."/>
            <person name="Yao A.I."/>
            <person name="Wu D."/>
            <person name="Madern D."/>
            <person name="Eisen J.A."/>
            <person name="Darling A.E."/>
            <person name="Facciotti M.T."/>
        </authorList>
    </citation>
    <scope>NUCLEOTIDE SEQUENCE [LARGE SCALE GENOMIC DNA]</scope>
    <source>
        <strain evidence="2 3">JCM 13560</strain>
    </source>
</reference>
<feature type="domain" description="Methyltransferase FkbM" evidence="1">
    <location>
        <begin position="78"/>
        <end position="238"/>
    </location>
</feature>
<dbReference type="PANTHER" id="PTHR34203:SF15">
    <property type="entry name" value="SLL1173 PROTEIN"/>
    <property type="match status" value="1"/>
</dbReference>
<evidence type="ECO:0000313" key="2">
    <source>
        <dbReference type="EMBL" id="EMA69041.1"/>
    </source>
</evidence>
<dbReference type="NCBIfam" id="TIGR01444">
    <property type="entry name" value="fkbM_fam"/>
    <property type="match status" value="1"/>
</dbReference>